<dbReference type="Pfam" id="PF20231">
    <property type="entry name" value="DUF6589"/>
    <property type="match status" value="2"/>
</dbReference>
<organism evidence="2 3">
    <name type="scientific">Mycena rosella</name>
    <name type="common">Pink bonnet</name>
    <name type="synonym">Agaricus rosellus</name>
    <dbReference type="NCBI Taxonomy" id="1033263"/>
    <lineage>
        <taxon>Eukaryota</taxon>
        <taxon>Fungi</taxon>
        <taxon>Dikarya</taxon>
        <taxon>Basidiomycota</taxon>
        <taxon>Agaricomycotina</taxon>
        <taxon>Agaricomycetes</taxon>
        <taxon>Agaricomycetidae</taxon>
        <taxon>Agaricales</taxon>
        <taxon>Marasmiineae</taxon>
        <taxon>Mycenaceae</taxon>
        <taxon>Mycena</taxon>
    </lineage>
</organism>
<dbReference type="InterPro" id="IPR046496">
    <property type="entry name" value="DUF6589"/>
</dbReference>
<protein>
    <recommendedName>
        <fullName evidence="1">DUF6589 domain-containing protein</fullName>
    </recommendedName>
</protein>
<dbReference type="Proteomes" id="UP001221757">
    <property type="component" value="Unassembled WGS sequence"/>
</dbReference>
<dbReference type="AlphaFoldDB" id="A0AAD7DB03"/>
<keyword evidence="3" id="KW-1185">Reference proteome</keyword>
<accession>A0AAD7DB03</accession>
<gene>
    <name evidence="2" type="ORF">B0H17DRAFT_939446</name>
</gene>
<evidence type="ECO:0000259" key="1">
    <source>
        <dbReference type="Pfam" id="PF20231"/>
    </source>
</evidence>
<evidence type="ECO:0000313" key="3">
    <source>
        <dbReference type="Proteomes" id="UP001221757"/>
    </source>
</evidence>
<proteinExistence type="predicted"/>
<comment type="caution">
    <text evidence="2">The sequence shown here is derived from an EMBL/GenBank/DDBJ whole genome shotgun (WGS) entry which is preliminary data.</text>
</comment>
<sequence>MVADERGKEVFRDWVQPMAIQVACESVSTQMDSMVKALSTASSITKLTPRFLRAWSLKDTVVRPANLLAPDVVKILFSALNTKQGLAKNKKKIRILFALYSIIGQIASRRSQNCSDFAGPMTLFWWKHGASRESLEVLQNLGLSKSFDSAQAMIGSVADYCIEDACAEARSPHGIMANWDNVNISTSDFVEQRSGGPAKVQSGTYPILYRIRNPNPAAMAIGPLLARAETAPDLEFNHDVCPTLEQSMNIYCNFRAYIVRTLCRYNKGFEDYSSISALQFLPRRPLPDGYITHQFPVRLSTIEENSIPGNLAVHEDIFITQLRLTSAELIFQLGIGLFHLCLNLIWAILHSHRGHETIEGSLSFFFIVLEKARLGGKHPDYHSLLAALMQILDGLLLDAWRLECGSTTLSAFAATKPTPEQILVIADRILANHGMPERLPSSSPVDNIHGNTQRLIHDLLHVSEVTRAISDGDFGRIEDLLGNLAMIFRGAGSKNYCTEILYFMHNLKFVWKGDGFECV</sequence>
<dbReference type="EMBL" id="JARKIE010000088">
    <property type="protein sequence ID" value="KAJ7687362.1"/>
    <property type="molecule type" value="Genomic_DNA"/>
</dbReference>
<evidence type="ECO:0000313" key="2">
    <source>
        <dbReference type="EMBL" id="KAJ7687362.1"/>
    </source>
</evidence>
<feature type="domain" description="DUF6589" evidence="1">
    <location>
        <begin position="232"/>
        <end position="327"/>
    </location>
</feature>
<name>A0AAD7DB03_MYCRO</name>
<feature type="domain" description="DUF6589" evidence="1">
    <location>
        <begin position="334"/>
        <end position="512"/>
    </location>
</feature>
<reference evidence="2" key="1">
    <citation type="submission" date="2023-03" db="EMBL/GenBank/DDBJ databases">
        <title>Massive genome expansion in bonnet fungi (Mycena s.s.) driven by repeated elements and novel gene families across ecological guilds.</title>
        <authorList>
            <consortium name="Lawrence Berkeley National Laboratory"/>
            <person name="Harder C.B."/>
            <person name="Miyauchi S."/>
            <person name="Viragh M."/>
            <person name="Kuo A."/>
            <person name="Thoen E."/>
            <person name="Andreopoulos B."/>
            <person name="Lu D."/>
            <person name="Skrede I."/>
            <person name="Drula E."/>
            <person name="Henrissat B."/>
            <person name="Morin E."/>
            <person name="Kohler A."/>
            <person name="Barry K."/>
            <person name="LaButti K."/>
            <person name="Morin E."/>
            <person name="Salamov A."/>
            <person name="Lipzen A."/>
            <person name="Mereny Z."/>
            <person name="Hegedus B."/>
            <person name="Baldrian P."/>
            <person name="Stursova M."/>
            <person name="Weitz H."/>
            <person name="Taylor A."/>
            <person name="Grigoriev I.V."/>
            <person name="Nagy L.G."/>
            <person name="Martin F."/>
            <person name="Kauserud H."/>
        </authorList>
    </citation>
    <scope>NUCLEOTIDE SEQUENCE</scope>
    <source>
        <strain evidence="2">CBHHK067</strain>
    </source>
</reference>